<name>A0AAP3FZX2_BACMO</name>
<feature type="transmembrane region" description="Helical" evidence="8">
    <location>
        <begin position="1967"/>
        <end position="1985"/>
    </location>
</feature>
<dbReference type="InterPro" id="IPR041033">
    <property type="entry name" value="SpaA_PFL_dom_1"/>
</dbReference>
<dbReference type="PANTHER" id="PTHR36108:SF13">
    <property type="entry name" value="COLOSSIN-B-RELATED"/>
    <property type="match status" value="1"/>
</dbReference>
<keyword evidence="8" id="KW-0472">Membrane</keyword>
<feature type="compositionally biased region" description="Polar residues" evidence="7">
    <location>
        <begin position="1954"/>
        <end position="1965"/>
    </location>
</feature>
<feature type="compositionally biased region" description="Polar residues" evidence="7">
    <location>
        <begin position="1900"/>
        <end position="1913"/>
    </location>
</feature>
<feature type="compositionally biased region" description="Basic and acidic residues" evidence="7">
    <location>
        <begin position="285"/>
        <end position="295"/>
    </location>
</feature>
<dbReference type="InterPro" id="IPR041171">
    <property type="entry name" value="SDR_Ig"/>
</dbReference>
<dbReference type="Pfam" id="PF17961">
    <property type="entry name" value="Big_8"/>
    <property type="match status" value="1"/>
</dbReference>
<dbReference type="PANTHER" id="PTHR36108">
    <property type="entry name" value="COLOSSIN-B-RELATED"/>
    <property type="match status" value="1"/>
</dbReference>
<feature type="compositionally biased region" description="Polar residues" evidence="7">
    <location>
        <begin position="272"/>
        <end position="284"/>
    </location>
</feature>
<keyword evidence="8" id="KW-0812">Transmembrane</keyword>
<feature type="region of interest" description="Disordered" evidence="7">
    <location>
        <begin position="1895"/>
        <end position="1965"/>
    </location>
</feature>
<dbReference type="GO" id="GO:0007155">
    <property type="term" value="P:cell adhesion"/>
    <property type="evidence" value="ECO:0007669"/>
    <property type="project" value="InterPro"/>
</dbReference>
<dbReference type="PROSITE" id="PS50847">
    <property type="entry name" value="GRAM_POS_ANCHORING"/>
    <property type="match status" value="1"/>
</dbReference>
<protein>
    <submittedName>
        <fullName evidence="10">Ig-like domain-containing protein</fullName>
    </submittedName>
</protein>
<dbReference type="Gene3D" id="2.60.40.10">
    <property type="entry name" value="Immunoglobulins"/>
    <property type="match status" value="8"/>
</dbReference>
<dbReference type="RefSeq" id="WP_268446934.1">
    <property type="nucleotide sequence ID" value="NZ_JALAQA010000008.1"/>
</dbReference>
<keyword evidence="5" id="KW-0732">Signal</keyword>
<keyword evidence="6" id="KW-0572">Peptidoglycan-anchor</keyword>
<comment type="subcellular location">
    <subcellularLocation>
        <location evidence="1">Secreted</location>
        <location evidence="1">Cell wall</location>
        <topology evidence="1">Peptidoglycan-anchor</topology>
    </subcellularLocation>
</comment>
<evidence type="ECO:0000256" key="7">
    <source>
        <dbReference type="SAM" id="MobiDB-lite"/>
    </source>
</evidence>
<dbReference type="InterPro" id="IPR013783">
    <property type="entry name" value="Ig-like_fold"/>
</dbReference>
<accession>A0AAP3FZX2</accession>
<dbReference type="NCBIfam" id="TIGR01167">
    <property type="entry name" value="LPXTG_anchor"/>
    <property type="match status" value="1"/>
</dbReference>
<evidence type="ECO:0000259" key="9">
    <source>
        <dbReference type="PROSITE" id="PS50847"/>
    </source>
</evidence>
<gene>
    <name evidence="10" type="ORF">MOD07_15490</name>
</gene>
<feature type="compositionally biased region" description="Basic and acidic residues" evidence="7">
    <location>
        <begin position="241"/>
        <end position="252"/>
    </location>
</feature>
<dbReference type="InterPro" id="IPR019931">
    <property type="entry name" value="LPXTG_anchor"/>
</dbReference>
<evidence type="ECO:0000256" key="6">
    <source>
        <dbReference type="ARBA" id="ARBA00023088"/>
    </source>
</evidence>
<dbReference type="Proteomes" id="UP001075387">
    <property type="component" value="Unassembled WGS sequence"/>
</dbReference>
<feature type="compositionally biased region" description="Basic and acidic residues" evidence="7">
    <location>
        <begin position="204"/>
        <end position="233"/>
    </location>
</feature>
<keyword evidence="4" id="KW-0964">Secreted</keyword>
<dbReference type="SUPFAM" id="SSF49478">
    <property type="entry name" value="Cna protein B-type domain"/>
    <property type="match status" value="8"/>
</dbReference>
<dbReference type="InterPro" id="IPR008966">
    <property type="entry name" value="Adhesion_dom_sf"/>
</dbReference>
<dbReference type="Gene3D" id="2.60.40.740">
    <property type="match status" value="5"/>
</dbReference>
<evidence type="ECO:0000256" key="2">
    <source>
        <dbReference type="ARBA" id="ARBA00007257"/>
    </source>
</evidence>
<comment type="similarity">
    <text evidence="2">Belongs to the serine-aspartate repeat-containing protein (SDr) family.</text>
</comment>
<dbReference type="InterPro" id="IPR008456">
    <property type="entry name" value="Collagen-bd_dom"/>
</dbReference>
<dbReference type="GO" id="GO:0005518">
    <property type="term" value="F:collagen binding"/>
    <property type="evidence" value="ECO:0007669"/>
    <property type="project" value="InterPro"/>
</dbReference>
<dbReference type="EMBL" id="JALAQA010000008">
    <property type="protein sequence ID" value="MCY8510940.1"/>
    <property type="molecule type" value="Genomic_DNA"/>
</dbReference>
<dbReference type="Pfam" id="PF17802">
    <property type="entry name" value="SpaA"/>
    <property type="match status" value="8"/>
</dbReference>
<evidence type="ECO:0000313" key="10">
    <source>
        <dbReference type="EMBL" id="MCY8510940.1"/>
    </source>
</evidence>
<keyword evidence="8" id="KW-1133">Transmembrane helix</keyword>
<evidence type="ECO:0000256" key="3">
    <source>
        <dbReference type="ARBA" id="ARBA00022512"/>
    </source>
</evidence>
<comment type="caution">
    <text evidence="10">The sequence shown here is derived from an EMBL/GenBank/DDBJ whole genome shotgun (WGS) entry which is preliminary data.</text>
</comment>
<feature type="domain" description="Gram-positive cocci surface proteins LPxTG" evidence="9">
    <location>
        <begin position="1957"/>
        <end position="1993"/>
    </location>
</feature>
<dbReference type="InterPro" id="IPR011252">
    <property type="entry name" value="Fibrogen-bd_dom1"/>
</dbReference>
<evidence type="ECO:0000256" key="8">
    <source>
        <dbReference type="SAM" id="Phobius"/>
    </source>
</evidence>
<dbReference type="Pfam" id="PF05737">
    <property type="entry name" value="Collagen_bind"/>
    <property type="match status" value="5"/>
</dbReference>
<organism evidence="10 11">
    <name type="scientific">Bacillus mojavensis</name>
    <dbReference type="NCBI Taxonomy" id="72360"/>
    <lineage>
        <taxon>Bacteria</taxon>
        <taxon>Bacillati</taxon>
        <taxon>Bacillota</taxon>
        <taxon>Bacilli</taxon>
        <taxon>Bacillales</taxon>
        <taxon>Bacillaceae</taxon>
        <taxon>Bacillus</taxon>
    </lineage>
</organism>
<evidence type="ECO:0000256" key="1">
    <source>
        <dbReference type="ARBA" id="ARBA00004168"/>
    </source>
</evidence>
<evidence type="ECO:0000313" key="11">
    <source>
        <dbReference type="Proteomes" id="UP001075387"/>
    </source>
</evidence>
<evidence type="ECO:0000256" key="5">
    <source>
        <dbReference type="ARBA" id="ARBA00022729"/>
    </source>
</evidence>
<evidence type="ECO:0000256" key="4">
    <source>
        <dbReference type="ARBA" id="ARBA00022525"/>
    </source>
</evidence>
<feature type="region of interest" description="Disordered" evidence="7">
    <location>
        <begin position="193"/>
        <end position="296"/>
    </location>
</feature>
<feature type="compositionally biased region" description="Basic and acidic residues" evidence="7">
    <location>
        <begin position="1914"/>
        <end position="1953"/>
    </location>
</feature>
<keyword evidence="3" id="KW-0134">Cell wall</keyword>
<reference evidence="10" key="1">
    <citation type="submission" date="2022-02" db="EMBL/GenBank/DDBJ databases">
        <title>Crop Bioprotection Bacillus Genome Sequencing.</title>
        <authorList>
            <person name="Dunlap C."/>
        </authorList>
    </citation>
    <scope>NUCLEOTIDE SEQUENCE</scope>
    <source>
        <strain evidence="10">CK3O2B-54A</strain>
    </source>
</reference>
<dbReference type="Gene3D" id="2.60.40.1280">
    <property type="match status" value="2"/>
</dbReference>
<sequence length="1993" mass="216191">MRTRSFPLGLKKSGRIVMIISLAIFFFFSQIASYTLTAQAVDVTSSDSQFFDSVTVKDGKNQIVDGSKGNEPALTPGDEVTLTYEWSLKKDVETDSEQDINVEIPKNFTFDKGAEGEIKSADQVIGSYQVPAGSSTMTVKLTTGFTDSSNAKGTITLSAAFTADAKDDEHTVAALFQLGGGNTQQVIIPVKKDESPDAEEEEPKNDPSDTDGDQKETDDKSAPPVSKDQKEEEQQPSADSKSGDSSKDKDSNKVSSSSQSAFRSLQTEEKQITQNLLTGVTLTDENGKPYDKGNRADTNSPVKISIDWAIPDDFGKTINAGDKYEFDLPKEFIMHNDIVNLPLSAGDTTYGTFSIDTNGHVVMTFNGEVKESSNVKGTLVINTQFNEKKITGSTTQKIPFPVNSDTPETTVYFKPNVSKTIDKSGALDKGINPGKVTWTVDVNKKLDQVKNAKLTESLPEGLTYRSVKVYELNVNIDGSVSKGNEVSSGYSVDSKGNVTFDGTIDSAYRLVYETDIDNSAKPSEGGNISLTNKAAFSGDNLEPISAEATVAAKYGKMIAKSSTGYDGESQTFSWALSYNYGEKQIDQSKASIKDSFGTGDLHLVKDSLKVIPITFGQNGSEQAGTPLKEGEDYTLIDNGSGFEIKFNKTVTSAYKITYQTKVNSGVIIDKSTTYTNSVVTGTGDSKEASGIAIQQNLIKGYSNVDYEKKTVDWTITINKNKYEMNNWTLDDQFESGGLVLIDDSFKIQDTTNNKTLQKDKDYTLTKKPDNKGFTLALIGDYKKTDSQFKITYTTTFNADYSNESVKNTAHSTWTDQYGNDRTNKVSSGFTPNHQTSNNGFKNGSYNAVSKEITWKVGINYNGEPTKNSYIKDAIIDPQQFVPGSVVVKSYTINKNGSITEGDVLDPSKYEVEEPSEKNERTLTVHLKTSDSVPYLIEFKTSLKGKVIDQNQYTNKATYHNDGYADRTLTGSVSVVNGGNLIFKGGKQNGNYIDWNINVNSSQSTLDDVKVTDTPDDNQILDAASFKVYQAKYDENGVVKDSSGNLTAGDVELQKDKDYTVDIKTDNTTGEQSFVLQFIGSYKQIDRAYVIKYRSLINIAGTNGHVKNKVSISGTNVKEQTQENSSSIFVAISSGDGSGSGEKGSLTILKTGEDDKALGGAEFQLWSEDAKQLLRNGTTGTDGKLTFGNIRYGSYVLKEVKAPDGYTISDAYAKGVSVKIDSNSSKTGALYKVVNQQNKVTLIKKDEQKNPLAGAVFKLEKKAGNGTYTLIETDIKSDKNGKIEMNGLPAGYYRLTETKAPAGFIVNTKAIHFSIAKNDKNQVSDVELGEMVNYQGRAYLTKEDAAGQKLEGAVFKIIDDKGNTVQEELTSDKDGKIEASGLAPGRYAFVETKAPKGYVLNTEKQEFTISESAEGKPESADAGAAVNYKGSVQLVKENAKGQKLEGAVFKIVDEEGNTVQEELTSDKDGKVTASGLAPGRYAFVETKAPEGYVLNTEKQEFTISESAEGKPELTDAGIAVNDKGSVQLVKEDAEGQKLEGAVFKIVDDKGNTVQEELTSDKDGKITASGLVPGRYAFVETKAPEGYVLNTERKEFTISESAEGKPKSADAGIAINYKGSVQLTKVDQDEKGVAGAIFKIVDKNGNTVRDDLVSKEGGNIEVDGLAPGSYQFVEKQAPDGYLLSESPVPFTIKAEHDGQPEQVEVTAVNIENRVVLTKVDQHDKEKVLQGAEFNLTDANGKILKSGLITDDKGQITVHGLKAGEYQFIETKAPANYSLNKTPISFKITNTETKLVEITAENILTPGDVKLTKVDQDDKKAVLEGAEFKLLDASGKPVKTDGYGKDLPKLWKTNQNGHFTIKGLAPGRYQLIETKAPDGYKLDETPIDFTIEKGQSKPVEIVASNQKLKTPTPSNDTPDKHVKGDGQHPKTDGTDGHVKTDNSHPKADDPAGHTKTDNSLPKTGDTDSTVPVMIGILLLLAGGAMAHVSRKRQRKA</sequence>
<dbReference type="SUPFAM" id="SSF49401">
    <property type="entry name" value="Bacterial adhesins"/>
    <property type="match status" value="7"/>
</dbReference>
<proteinExistence type="inferred from homology"/>